<dbReference type="EMBL" id="JWZX01002011">
    <property type="protein sequence ID" value="KOO31462.1"/>
    <property type="molecule type" value="Genomic_DNA"/>
</dbReference>
<accession>A0A0M0JYU2</accession>
<dbReference type="AlphaFoldDB" id="A0A0M0JYU2"/>
<dbReference type="Proteomes" id="UP000037460">
    <property type="component" value="Unassembled WGS sequence"/>
</dbReference>
<sequence>MSTKKTPKNDPKWAHLTTPKNYKLEELQRYQQQVGGGGWTIKIMTFGLFGATAYFTYILHSRKRLPWQHNEKVQRVLGLDTRPS</sequence>
<keyword evidence="3" id="KW-1185">Reference proteome</keyword>
<protein>
    <submittedName>
        <fullName evidence="2">Uncharacterized protein</fullName>
    </submittedName>
</protein>
<keyword evidence="1" id="KW-1133">Transmembrane helix</keyword>
<organism evidence="2 3">
    <name type="scientific">Chrysochromulina tobinii</name>
    <dbReference type="NCBI Taxonomy" id="1460289"/>
    <lineage>
        <taxon>Eukaryota</taxon>
        <taxon>Haptista</taxon>
        <taxon>Haptophyta</taxon>
        <taxon>Prymnesiophyceae</taxon>
        <taxon>Prymnesiales</taxon>
        <taxon>Chrysochromulinaceae</taxon>
        <taxon>Chrysochromulina</taxon>
    </lineage>
</organism>
<reference evidence="3" key="1">
    <citation type="journal article" date="2015" name="PLoS Genet.">
        <title>Genome Sequence and Transcriptome Analyses of Chrysochromulina tobin: Metabolic Tools for Enhanced Algal Fitness in the Prominent Order Prymnesiales (Haptophyceae).</title>
        <authorList>
            <person name="Hovde B.T."/>
            <person name="Deodato C.R."/>
            <person name="Hunsperger H.M."/>
            <person name="Ryken S.A."/>
            <person name="Yost W."/>
            <person name="Jha R.K."/>
            <person name="Patterson J."/>
            <person name="Monnat R.J. Jr."/>
            <person name="Barlow S.B."/>
            <person name="Starkenburg S.R."/>
            <person name="Cattolico R.A."/>
        </authorList>
    </citation>
    <scope>NUCLEOTIDE SEQUENCE</scope>
    <source>
        <strain evidence="3">CCMP291</strain>
    </source>
</reference>
<evidence type="ECO:0000256" key="1">
    <source>
        <dbReference type="SAM" id="Phobius"/>
    </source>
</evidence>
<proteinExistence type="predicted"/>
<gene>
    <name evidence="2" type="ORF">Ctob_007906</name>
</gene>
<comment type="caution">
    <text evidence="2">The sequence shown here is derived from an EMBL/GenBank/DDBJ whole genome shotgun (WGS) entry which is preliminary data.</text>
</comment>
<name>A0A0M0JYU2_9EUKA</name>
<keyword evidence="1" id="KW-0812">Transmembrane</keyword>
<feature type="transmembrane region" description="Helical" evidence="1">
    <location>
        <begin position="39"/>
        <end position="59"/>
    </location>
</feature>
<evidence type="ECO:0000313" key="2">
    <source>
        <dbReference type="EMBL" id="KOO31462.1"/>
    </source>
</evidence>
<evidence type="ECO:0000313" key="3">
    <source>
        <dbReference type="Proteomes" id="UP000037460"/>
    </source>
</evidence>
<keyword evidence="1" id="KW-0472">Membrane</keyword>